<evidence type="ECO:0000259" key="2">
    <source>
        <dbReference type="Pfam" id="PF01558"/>
    </source>
</evidence>
<protein>
    <submittedName>
        <fullName evidence="4">2-oxoacid ferredoxin oxidoreductase</fullName>
    </submittedName>
    <submittedName>
        <fullName evidence="5">Indolepyruvate ferredoxin oxidoreductase</fullName>
    </submittedName>
</protein>
<dbReference type="Pfam" id="PF01558">
    <property type="entry name" value="POR"/>
    <property type="match status" value="1"/>
</dbReference>
<dbReference type="NCBIfam" id="NF009589">
    <property type="entry name" value="PRK13030.1"/>
    <property type="match status" value="1"/>
</dbReference>
<proteinExistence type="predicted"/>
<evidence type="ECO:0000259" key="3">
    <source>
        <dbReference type="Pfam" id="PF20169"/>
    </source>
</evidence>
<dbReference type="Pfam" id="PF20169">
    <property type="entry name" value="DUF6537"/>
    <property type="match status" value="1"/>
</dbReference>
<keyword evidence="5" id="KW-0670">Pyruvate</keyword>
<dbReference type="Gene3D" id="3.40.50.970">
    <property type="match status" value="1"/>
</dbReference>
<dbReference type="CDD" id="cd07034">
    <property type="entry name" value="TPP_PYR_PFOR_IOR-alpha_like"/>
    <property type="match status" value="1"/>
</dbReference>
<dbReference type="SUPFAM" id="SSF52518">
    <property type="entry name" value="Thiamin diphosphate-binding fold (THDP-binding)"/>
    <property type="match status" value="2"/>
</dbReference>
<dbReference type="GO" id="GO:0016903">
    <property type="term" value="F:oxidoreductase activity, acting on the aldehyde or oxo group of donors"/>
    <property type="evidence" value="ECO:0007669"/>
    <property type="project" value="InterPro"/>
</dbReference>
<organism evidence="5 6">
    <name type="scientific">Xenorhabdus mauleonii</name>
    <dbReference type="NCBI Taxonomy" id="351675"/>
    <lineage>
        <taxon>Bacteria</taxon>
        <taxon>Pseudomonadati</taxon>
        <taxon>Pseudomonadota</taxon>
        <taxon>Gammaproteobacteria</taxon>
        <taxon>Enterobacterales</taxon>
        <taxon>Morganellaceae</taxon>
        <taxon>Xenorhabdus</taxon>
    </lineage>
</organism>
<feature type="domain" description="DUF6537" evidence="3">
    <location>
        <begin position="920"/>
        <end position="1123"/>
    </location>
</feature>
<evidence type="ECO:0000313" key="6">
    <source>
        <dbReference type="Proteomes" id="UP000198919"/>
    </source>
</evidence>
<dbReference type="EMBL" id="NITY01000004">
    <property type="protein sequence ID" value="PHM44806.1"/>
    <property type="molecule type" value="Genomic_DNA"/>
</dbReference>
<keyword evidence="1" id="KW-0560">Oxidoreductase</keyword>
<gene>
    <name evidence="5" type="ORF">SAMN05421680_106141</name>
    <name evidence="4" type="ORF">Xmau_01520</name>
</gene>
<dbReference type="PANTHER" id="PTHR48084">
    <property type="entry name" value="2-OXOGLUTARATE OXIDOREDUCTASE SUBUNIT KORB-RELATED"/>
    <property type="match status" value="1"/>
</dbReference>
<reference evidence="4 7" key="3">
    <citation type="journal article" date="2017" name="Nat. Microbiol.">
        <title>Natural product diversity associated with the nematode symbionts Photorhabdus and Xenorhabdus.</title>
        <authorList>
            <person name="Tobias N.J."/>
            <person name="Wolff H."/>
            <person name="Djahanschiri B."/>
            <person name="Grundmann F."/>
            <person name="Kronenwerth M."/>
            <person name="Shi Y.M."/>
            <person name="Simonyi S."/>
            <person name="Grun P."/>
            <person name="Shapiro-Ilan D."/>
            <person name="Pidot S.J."/>
            <person name="Stinear T.P."/>
            <person name="Ebersberger I."/>
            <person name="Bode H.B."/>
        </authorList>
    </citation>
    <scope>NUCLEOTIDE SEQUENCE [LARGE SCALE GENOMIC DNA]</scope>
    <source>
        <strain evidence="4 7">DSM 17908</strain>
    </source>
</reference>
<dbReference type="AlphaFoldDB" id="A0A1I3PGZ8"/>
<dbReference type="InterPro" id="IPR051457">
    <property type="entry name" value="2-oxoacid:Fd_oxidoreductase"/>
</dbReference>
<dbReference type="STRING" id="351675.SAMN05421680_106141"/>
<feature type="domain" description="Pyruvate/ketoisovalerate oxidoreductase catalytic" evidence="2">
    <location>
        <begin position="711"/>
        <end position="878"/>
    </location>
</feature>
<dbReference type="Proteomes" id="UP000198919">
    <property type="component" value="Unassembled WGS sequence"/>
</dbReference>
<dbReference type="InterPro" id="IPR002869">
    <property type="entry name" value="Pyrv_flavodox_OxRed_cen"/>
</dbReference>
<dbReference type="NCBIfam" id="NF009588">
    <property type="entry name" value="PRK13029.1"/>
    <property type="match status" value="1"/>
</dbReference>
<dbReference type="InterPro" id="IPR019752">
    <property type="entry name" value="Pyrv/ketoisovalerate_OxRed_cat"/>
</dbReference>
<evidence type="ECO:0000313" key="4">
    <source>
        <dbReference type="EMBL" id="PHM44806.1"/>
    </source>
</evidence>
<dbReference type="Proteomes" id="UP000224607">
    <property type="component" value="Unassembled WGS sequence"/>
</dbReference>
<keyword evidence="7" id="KW-1185">Reference proteome</keyword>
<evidence type="ECO:0000313" key="5">
    <source>
        <dbReference type="EMBL" id="SFJ20691.1"/>
    </source>
</evidence>
<reference evidence="6" key="1">
    <citation type="submission" date="2016-10" db="EMBL/GenBank/DDBJ databases">
        <authorList>
            <person name="Varghese N."/>
            <person name="Submissions S."/>
        </authorList>
    </citation>
    <scope>NUCLEOTIDE SEQUENCE [LARGE SCALE GENOMIC DNA]</scope>
    <source>
        <strain evidence="6">DSM 17908</strain>
    </source>
</reference>
<accession>A0A1I3PGZ8</accession>
<dbReference type="Gene3D" id="3.40.920.10">
    <property type="entry name" value="Pyruvate-ferredoxin oxidoreductase, PFOR, domain III"/>
    <property type="match status" value="1"/>
</dbReference>
<name>A0A1I3PGZ8_9GAMM</name>
<evidence type="ECO:0000256" key="1">
    <source>
        <dbReference type="ARBA" id="ARBA00023002"/>
    </source>
</evidence>
<evidence type="ECO:0000313" key="7">
    <source>
        <dbReference type="Proteomes" id="UP000224607"/>
    </source>
</evidence>
<dbReference type="PANTHER" id="PTHR48084:SF3">
    <property type="entry name" value="SUBUNIT OF PYRUVATE:FLAVODOXIN OXIDOREDUCTASE"/>
    <property type="match status" value="1"/>
</dbReference>
<dbReference type="EMBL" id="FORG01000006">
    <property type="protein sequence ID" value="SFJ20691.1"/>
    <property type="molecule type" value="Genomic_DNA"/>
</dbReference>
<dbReference type="InterPro" id="IPR046667">
    <property type="entry name" value="DUF6537"/>
</dbReference>
<dbReference type="SUPFAM" id="SSF53323">
    <property type="entry name" value="Pyruvate-ferredoxin oxidoreductase, PFOR, domain III"/>
    <property type="match status" value="1"/>
</dbReference>
<dbReference type="InterPro" id="IPR002880">
    <property type="entry name" value="Pyrv_Fd/Flavodoxin_OxRdtase_N"/>
</dbReference>
<dbReference type="InterPro" id="IPR029061">
    <property type="entry name" value="THDP-binding"/>
</dbReference>
<sequence length="1145" mass="125583">MTSSTTKFITGTEALVELLLAQAAIDKSQGINTAGFVSGYRGSPLGGFDQMLWKHNKELSEAGIRFQPAINEDLAATALIGTQKVETDPERKVSGVFGMWYGKGPGVDRSGDALKHGNAYGSSMHGGVLVVAGDDHGCVSSSMSHQSDLAMIAWSMPVLHPSSVADYKAVGLWGWAASRISGAWVGFKAISETVESGTTLRTHVPTEFKQPEYIDQGPDGLHWRWPDLPGPQVEQRLQYKLKAIEEFARLNPIDQVLVPCKEPRALLVTVGKTYNDVLEALRVGGLTPNDLASHGVLWVQISLVFPLSPLLQDLAPQVEHIFVVEEKAAVVETLLARYLFNITNNHPISLSGKKNPHGHMILPEDIELRPSRISQPLANWLSQFGISLNIPLEWSVTPEKQYSKFLKRTPYFCAGCPHSTSTRVPEGSHAQPGIGCHVMAAWMDRGTGGGSVQMGGEGVDWIGHGPFTDRKHVFQNLGDGTYFHSGHLAIRQSIAAGSNITFKILFNDAVAMTGGQPIDGAMSVSQVAALVLAEGVKAVAVVAEDIKKYDKNNSLPPDVGLYHRDFLERVQREFRNTQGVTVIIFDQACATELRRKRKRGLVPRSKVSTFINDRVCEGCGDCQIQSNCLAITPIKTSLGQKRSIDQNSCNYDLSCLKGFCPSFITIEGANPKKDIARRIPQTELDVMVSQLKYPVIAAQAEPYEVLLAGIGGTGIVTAARLLAYAAEQDGNAVSALNFSGFAQKGGEVLSHVRFCRNKNILHQVRIDRARANLVIAADLVVGVGMASLEVISAVSTACVANTHEAQTGAMLRDTALQLDEGGMLKTLRNHCRRFNSINANMIATHLVGDHDQANIVLLGYAWQSGFIPITFPSIASAIGRLGKASQSALSAFHLGRIAAAHPEMIHSHLMDSKEAIPESLDDLIAYRSDFLTKYQNPAYAKRYAERIERVRVAASKLNTPTLQGDSLAHVVAENLFKLMAYKDEYEVARLFVETDFLAKVKNQFEGKYKIRFHMSPPLWHRKDARTGQRGKISLGSWLIPLLKIMAKARFLRGTAFDLFGLQKERKMERQLLSDYEKLVDHIVNIVTPERLSLCLQLSALPSQIRGFGYVKSHAVKQVDKKRQELLTQLNKTLQSSEEGTDTVHA</sequence>
<reference evidence="5" key="2">
    <citation type="submission" date="2016-10" db="EMBL/GenBank/DDBJ databases">
        <authorList>
            <person name="de Groot N.N."/>
        </authorList>
    </citation>
    <scope>NUCLEOTIDE SEQUENCE [LARGE SCALE GENOMIC DNA]</scope>
    <source>
        <strain evidence="5">DSM 17908</strain>
    </source>
</reference>